<organism evidence="1">
    <name type="scientific">Hordeum vulgare subsp. vulgare</name>
    <name type="common">Domesticated barley</name>
    <dbReference type="NCBI Taxonomy" id="112509"/>
    <lineage>
        <taxon>Eukaryota</taxon>
        <taxon>Viridiplantae</taxon>
        <taxon>Streptophyta</taxon>
        <taxon>Embryophyta</taxon>
        <taxon>Tracheophyta</taxon>
        <taxon>Spermatophyta</taxon>
        <taxon>Magnoliopsida</taxon>
        <taxon>Liliopsida</taxon>
        <taxon>Poales</taxon>
        <taxon>Poaceae</taxon>
        <taxon>BOP clade</taxon>
        <taxon>Pooideae</taxon>
        <taxon>Triticodae</taxon>
        <taxon>Triticeae</taxon>
        <taxon>Hordeinae</taxon>
        <taxon>Hordeum</taxon>
    </lineage>
</organism>
<sequence>MAFLLGQFDAGMAPHKTMTRTVRHYAPAGQRRRRVPVEEMEFVDGYYLSIEVSADLVLPRAKTVRQLRKRAQVLKGGSFGSGTTIVYSLTEAEKLLLNTMGNAEPVELNITGNA</sequence>
<evidence type="ECO:0000313" key="1">
    <source>
        <dbReference type="EMBL" id="BAJ90567.1"/>
    </source>
</evidence>
<proteinExistence type="evidence at transcript level"/>
<protein>
    <submittedName>
        <fullName evidence="1">Predicted protein</fullName>
    </submittedName>
</protein>
<reference evidence="1" key="1">
    <citation type="journal article" date="2011" name="Plant Physiol.">
        <title>Comprehensive sequence analysis of 24,783 barley full-length cDNAs derived from 12 clone libraries.</title>
        <authorList>
            <person name="Matsumoto T."/>
            <person name="Tanaka T."/>
            <person name="Sakai H."/>
            <person name="Amano N."/>
            <person name="Kanamori H."/>
            <person name="Kurita K."/>
            <person name="Kikuta A."/>
            <person name="Kamiya K."/>
            <person name="Yamamoto M."/>
            <person name="Ikawa H."/>
            <person name="Fujii N."/>
            <person name="Hori K."/>
            <person name="Itoh T."/>
            <person name="Sato K."/>
        </authorList>
    </citation>
    <scope>NUCLEOTIDE SEQUENCE</scope>
    <source>
        <tissue evidence="1">Shoot</tissue>
    </source>
</reference>
<name>F2D646_HORVV</name>
<accession>F2D646</accession>
<dbReference type="AlphaFoldDB" id="F2D646"/>
<dbReference type="EMBL" id="AK359356">
    <property type="protein sequence ID" value="BAJ90567.1"/>
    <property type="molecule type" value="mRNA"/>
</dbReference>